<evidence type="ECO:0008006" key="4">
    <source>
        <dbReference type="Google" id="ProtNLM"/>
    </source>
</evidence>
<sequence length="88" mass="10312">MLDIAFILLIKIPLIFIFEVCFIILLLNILDRLLLLGKNEYSLEGDIRYNIIFFTLLFVPIYNIYVLYDINKSIIKLIIKTIKNGTSN</sequence>
<reference evidence="2" key="1">
    <citation type="submission" date="2023-01" db="EMBL/GenBank/DDBJ databases">
        <title>New crAssphage isolates infecting Bacteroides cellulosilyticus.</title>
        <authorList>
            <person name="Papudeshi B."/>
            <person name="Vega A.A."/>
            <person name="Souza C."/>
            <person name="Giles S.K."/>
            <person name="Mallawaarachchi V."/>
            <person name="Roach M.J."/>
            <person name="An M."/>
            <person name="Jacobson N."/>
            <person name="McNair K."/>
            <person name="Mora M.F."/>
            <person name="Pastrana K."/>
            <person name="Leigh C."/>
            <person name="Cram C."/>
            <person name="Plewa W.S."/>
            <person name="Grigson S.R."/>
            <person name="Bouras G.S."/>
            <person name="Decewicz P."/>
            <person name="Luque A."/>
            <person name="Droit L."/>
            <person name="Handley S."/>
            <person name="Segall A.M."/>
            <person name="Dinsdale E.A."/>
            <person name="Edwards R.A."/>
        </authorList>
    </citation>
    <scope>NUCLEOTIDE SEQUENCE</scope>
    <source>
        <strain evidence="2">Bc11</strain>
    </source>
</reference>
<feature type="transmembrane region" description="Helical" evidence="1">
    <location>
        <begin position="47"/>
        <end position="68"/>
    </location>
</feature>
<dbReference type="RefSeq" id="YP_011108636.1">
    <property type="nucleotide sequence ID" value="NC_091965.1"/>
</dbReference>
<evidence type="ECO:0000313" key="2">
    <source>
        <dbReference type="EMBL" id="WEU69874.1"/>
    </source>
</evidence>
<keyword evidence="3" id="KW-1185">Reference proteome</keyword>
<organism evidence="2 3">
    <name type="scientific">Caudoviricetes sp. 'Rudgehvirus jaberico'</name>
    <dbReference type="NCBI Taxonomy" id="3028515"/>
    <lineage>
        <taxon>Viruses</taxon>
        <taxon>Duplodnaviria</taxon>
        <taxon>Heunggongvirae</taxon>
        <taxon>Uroviricota</taxon>
        <taxon>Caudoviricetes</taxon>
        <taxon>Crassvirales</taxon>
        <taxon>Intestiviridae</taxon>
        <taxon>Crudevirinae</taxon>
    </lineage>
</organism>
<protein>
    <recommendedName>
        <fullName evidence="4">Transmembrane protein</fullName>
    </recommendedName>
</protein>
<feature type="transmembrane region" description="Helical" evidence="1">
    <location>
        <begin position="7"/>
        <end position="27"/>
    </location>
</feature>
<proteinExistence type="predicted"/>
<evidence type="ECO:0000256" key="1">
    <source>
        <dbReference type="SAM" id="Phobius"/>
    </source>
</evidence>
<accession>A0AAF0D568</accession>
<dbReference type="Proteomes" id="UP001269161">
    <property type="component" value="Segment"/>
</dbReference>
<keyword evidence="1" id="KW-1133">Transmembrane helix</keyword>
<name>A0AAF0D568_9CAUD</name>
<evidence type="ECO:0000313" key="3">
    <source>
        <dbReference type="Proteomes" id="UP001269161"/>
    </source>
</evidence>
<dbReference type="EMBL" id="OQ198719">
    <property type="protein sequence ID" value="WEU69874.1"/>
    <property type="molecule type" value="Genomic_DNA"/>
</dbReference>
<keyword evidence="1" id="KW-0812">Transmembrane</keyword>
<keyword evidence="1" id="KW-0472">Membrane</keyword>